<keyword evidence="1" id="KW-0472">Membrane</keyword>
<feature type="transmembrane region" description="Helical" evidence="1">
    <location>
        <begin position="130"/>
        <end position="150"/>
    </location>
</feature>
<accession>A0ABV8K950</accession>
<sequence length="185" mass="21904">MNDKKETARLIDENVNQISKLIKEKIEIWTDQVVFSNLWWMGVILSIIPWVIWILYRKKSSTDRLLYAGFFASLVAVALDLVGDQFGFWHYRFNVIPVVPTYLPWDFTLMPVTIIWLIQFKPSVSPYLKAAVFALLTSYVAEPFFKWLLVYNPVNWRYTYSVPIQFVLYLAAHYMSKRNEFDKIS</sequence>
<evidence type="ECO:0000313" key="2">
    <source>
        <dbReference type="EMBL" id="MFC4102549.1"/>
    </source>
</evidence>
<dbReference type="Proteomes" id="UP001595715">
    <property type="component" value="Unassembled WGS sequence"/>
</dbReference>
<keyword evidence="1" id="KW-1133">Transmembrane helix</keyword>
<dbReference type="EMBL" id="JBHSAM010000034">
    <property type="protein sequence ID" value="MFC4102549.1"/>
    <property type="molecule type" value="Genomic_DNA"/>
</dbReference>
<dbReference type="InterPro" id="IPR048147">
    <property type="entry name" value="CBO0543-like"/>
</dbReference>
<protein>
    <submittedName>
        <fullName evidence="2">CBO0543 family protein</fullName>
    </submittedName>
</protein>
<organism evidence="2 3">
    <name type="scientific">Paenibacillus xanthanilyticus</name>
    <dbReference type="NCBI Taxonomy" id="1783531"/>
    <lineage>
        <taxon>Bacteria</taxon>
        <taxon>Bacillati</taxon>
        <taxon>Bacillota</taxon>
        <taxon>Bacilli</taxon>
        <taxon>Bacillales</taxon>
        <taxon>Paenibacillaceae</taxon>
        <taxon>Paenibacillus</taxon>
    </lineage>
</organism>
<keyword evidence="3" id="KW-1185">Reference proteome</keyword>
<feature type="transmembrane region" description="Helical" evidence="1">
    <location>
        <begin position="38"/>
        <end position="56"/>
    </location>
</feature>
<name>A0ABV8K950_9BACL</name>
<keyword evidence="1" id="KW-0812">Transmembrane</keyword>
<gene>
    <name evidence="2" type="ORF">ACFOZ8_23290</name>
</gene>
<comment type="caution">
    <text evidence="2">The sequence shown here is derived from an EMBL/GenBank/DDBJ whole genome shotgun (WGS) entry which is preliminary data.</text>
</comment>
<proteinExistence type="predicted"/>
<evidence type="ECO:0000256" key="1">
    <source>
        <dbReference type="SAM" id="Phobius"/>
    </source>
</evidence>
<dbReference type="RefSeq" id="WP_377721171.1">
    <property type="nucleotide sequence ID" value="NZ_JBHSAM010000034.1"/>
</dbReference>
<feature type="transmembrane region" description="Helical" evidence="1">
    <location>
        <begin position="102"/>
        <end position="118"/>
    </location>
</feature>
<dbReference type="NCBIfam" id="NF041644">
    <property type="entry name" value="CBO0543_fam"/>
    <property type="match status" value="1"/>
</dbReference>
<feature type="transmembrane region" description="Helical" evidence="1">
    <location>
        <begin position="65"/>
        <end position="82"/>
    </location>
</feature>
<evidence type="ECO:0000313" key="3">
    <source>
        <dbReference type="Proteomes" id="UP001595715"/>
    </source>
</evidence>
<reference evidence="3" key="1">
    <citation type="journal article" date="2019" name="Int. J. Syst. Evol. Microbiol.">
        <title>The Global Catalogue of Microorganisms (GCM) 10K type strain sequencing project: providing services to taxonomists for standard genome sequencing and annotation.</title>
        <authorList>
            <consortium name="The Broad Institute Genomics Platform"/>
            <consortium name="The Broad Institute Genome Sequencing Center for Infectious Disease"/>
            <person name="Wu L."/>
            <person name="Ma J."/>
        </authorList>
    </citation>
    <scope>NUCLEOTIDE SEQUENCE [LARGE SCALE GENOMIC DNA]</scope>
    <source>
        <strain evidence="3">IBRC-M 10987</strain>
    </source>
</reference>